<accession>L5LGA1</accession>
<dbReference type="eggNOG" id="KOG2032">
    <property type="taxonomic scope" value="Eukaryota"/>
</dbReference>
<dbReference type="EMBL" id="KB112374">
    <property type="protein sequence ID" value="ELK24926.1"/>
    <property type="molecule type" value="Genomic_DNA"/>
</dbReference>
<dbReference type="AlphaFoldDB" id="L5LGA1"/>
<reference evidence="2" key="1">
    <citation type="journal article" date="2013" name="Science">
        <title>Comparative analysis of bat genomes provides insight into the evolution of flight and immunity.</title>
        <authorList>
            <person name="Zhang G."/>
            <person name="Cowled C."/>
            <person name="Shi Z."/>
            <person name="Huang Z."/>
            <person name="Bishop-Lilly K.A."/>
            <person name="Fang X."/>
            <person name="Wynne J.W."/>
            <person name="Xiong Z."/>
            <person name="Baker M.L."/>
            <person name="Zhao W."/>
            <person name="Tachedjian M."/>
            <person name="Zhu Y."/>
            <person name="Zhou P."/>
            <person name="Jiang X."/>
            <person name="Ng J."/>
            <person name="Yang L."/>
            <person name="Wu L."/>
            <person name="Xiao J."/>
            <person name="Feng Y."/>
            <person name="Chen Y."/>
            <person name="Sun X."/>
            <person name="Zhang Y."/>
            <person name="Marsh G.A."/>
            <person name="Crameri G."/>
            <person name="Broder C.C."/>
            <person name="Frey K.G."/>
            <person name="Wang L.F."/>
            <person name="Wang J."/>
        </authorList>
    </citation>
    <scope>NUCLEOTIDE SEQUENCE [LARGE SCALE GENOMIC DNA]</scope>
</reference>
<name>L5LGA1_MYODS</name>
<protein>
    <submittedName>
        <fullName evidence="1">Uncharacterized protein</fullName>
    </submittedName>
</protein>
<keyword evidence="2" id="KW-1185">Reference proteome</keyword>
<evidence type="ECO:0000313" key="1">
    <source>
        <dbReference type="EMBL" id="ELK24926.1"/>
    </source>
</evidence>
<dbReference type="Proteomes" id="UP000010556">
    <property type="component" value="Unassembled WGS sequence"/>
</dbReference>
<sequence length="129" mass="13966">MTFLRAVDTLASAVRAQANGSMNNYIPKTLLAKKIETLMLEEGGEFLTSSVRQQAMLSIVTLRFPLRPPPAPGSPCSEHGTVQALDDMLQALVMDGRDPNMAMLQRMLDVDAQPLSHTSQATASVSRPV</sequence>
<evidence type="ECO:0000313" key="2">
    <source>
        <dbReference type="Proteomes" id="UP000010556"/>
    </source>
</evidence>
<gene>
    <name evidence="1" type="ORF">MDA_GLEAN10008037</name>
</gene>
<proteinExistence type="predicted"/>
<organism evidence="1 2">
    <name type="scientific">Myotis davidii</name>
    <name type="common">David's myotis</name>
    <dbReference type="NCBI Taxonomy" id="225400"/>
    <lineage>
        <taxon>Eukaryota</taxon>
        <taxon>Metazoa</taxon>
        <taxon>Chordata</taxon>
        <taxon>Craniata</taxon>
        <taxon>Vertebrata</taxon>
        <taxon>Euteleostomi</taxon>
        <taxon>Mammalia</taxon>
        <taxon>Eutheria</taxon>
        <taxon>Laurasiatheria</taxon>
        <taxon>Chiroptera</taxon>
        <taxon>Yangochiroptera</taxon>
        <taxon>Vespertilionidae</taxon>
        <taxon>Myotis</taxon>
    </lineage>
</organism>